<dbReference type="PANTHER" id="PTHR43864">
    <property type="entry name" value="HYPOXANTHINE/GUANINE PHOSPHORIBOSYLTRANSFERASE"/>
    <property type="match status" value="1"/>
</dbReference>
<dbReference type="InterPro" id="IPR036390">
    <property type="entry name" value="WH_DNA-bd_sf"/>
</dbReference>
<dbReference type="CDD" id="cd06223">
    <property type="entry name" value="PRTases_typeI"/>
    <property type="match status" value="1"/>
</dbReference>
<evidence type="ECO:0000256" key="4">
    <source>
        <dbReference type="ARBA" id="ARBA00023163"/>
    </source>
</evidence>
<evidence type="ECO:0000256" key="5">
    <source>
        <dbReference type="ARBA" id="ARBA00049656"/>
    </source>
</evidence>
<sequence length="289" mass="32112">MKFRRSGRLVDMTNYLLEHPQHLVSLSYFADRYDSAKSSISEDLTIIKQAFEQQGIGTLLTVAGAAGGVRYIPHIGSQEAKVFIENLCEQIAKPERLLPGGYLYLTDILGNPKLVNQIGKLYASVYGDREIDVVMTVATKGIPLAYAVANYLNVPVVIVRRDSKVTEGSTVSINYVSGSTKRIQTMVLAKRSLQEGSKVLIIDDFMKAGGTINGMISILEEFNAKVAGIGVLVESENTEERLVDEYISLIKLTCVDVKEKQIQVDLGNYFHFLKDIKEIKNQVDEELEE</sequence>
<evidence type="ECO:0000259" key="7">
    <source>
        <dbReference type="Pfam" id="PF09182"/>
    </source>
</evidence>
<dbReference type="InterPro" id="IPR000836">
    <property type="entry name" value="PRTase_dom"/>
</dbReference>
<dbReference type="Pfam" id="PF00156">
    <property type="entry name" value="Pribosyltran"/>
    <property type="match status" value="1"/>
</dbReference>
<dbReference type="InterPro" id="IPR050118">
    <property type="entry name" value="Pur/Pyrimidine_PRTase"/>
</dbReference>
<dbReference type="Pfam" id="PF09182">
    <property type="entry name" value="PuR_N"/>
    <property type="match status" value="1"/>
</dbReference>
<proteinExistence type="inferred from homology"/>
<evidence type="ECO:0000256" key="2">
    <source>
        <dbReference type="ARBA" id="ARBA00023015"/>
    </source>
</evidence>
<dbReference type="RefSeq" id="WP_090859555.1">
    <property type="nucleotide sequence ID" value="NZ_FNJU01000020.1"/>
</dbReference>
<dbReference type="InterPro" id="IPR036388">
    <property type="entry name" value="WH-like_DNA-bd_sf"/>
</dbReference>
<dbReference type="NCBIfam" id="TIGR01743">
    <property type="entry name" value="purR_Bsub"/>
    <property type="match status" value="1"/>
</dbReference>
<evidence type="ECO:0000313" key="9">
    <source>
        <dbReference type="Proteomes" id="UP000199159"/>
    </source>
</evidence>
<comment type="similarity">
    <text evidence="5">Belongs to the purine/pyrimidine phosphoribosyltransferase family. PurR subfamily.</text>
</comment>
<dbReference type="GO" id="GO:0045982">
    <property type="term" value="P:negative regulation of purine nucleobase metabolic process"/>
    <property type="evidence" value="ECO:0007669"/>
    <property type="project" value="InterPro"/>
</dbReference>
<dbReference type="STRING" id="930152.SAMN05216565_12039"/>
<accession>A0A1H0WZN3</accession>
<dbReference type="Gene3D" id="3.40.50.2020">
    <property type="match status" value="1"/>
</dbReference>
<keyword evidence="3" id="KW-0238">DNA-binding</keyword>
<name>A0A1H0WZN3_9BACI</name>
<evidence type="ECO:0000259" key="6">
    <source>
        <dbReference type="Pfam" id="PF00156"/>
    </source>
</evidence>
<dbReference type="PANTHER" id="PTHR43864:SF2">
    <property type="entry name" value="PUR OPERON REPRESSOR"/>
    <property type="match status" value="1"/>
</dbReference>
<dbReference type="OrthoDB" id="4213751at2"/>
<protein>
    <submittedName>
        <fullName evidence="8">Purine operon repressor, PurR</fullName>
    </submittedName>
</protein>
<dbReference type="GO" id="GO:0003677">
    <property type="term" value="F:DNA binding"/>
    <property type="evidence" value="ECO:0007669"/>
    <property type="project" value="UniProtKB-KW"/>
</dbReference>
<reference evidence="9" key="1">
    <citation type="submission" date="2016-10" db="EMBL/GenBank/DDBJ databases">
        <authorList>
            <person name="Varghese N."/>
            <person name="Submissions S."/>
        </authorList>
    </citation>
    <scope>NUCLEOTIDE SEQUENCE [LARGE SCALE GENOMIC DNA]</scope>
    <source>
        <strain evidence="9">IBRC-M10078</strain>
    </source>
</reference>
<evidence type="ECO:0000313" key="8">
    <source>
        <dbReference type="EMBL" id="SDP96049.1"/>
    </source>
</evidence>
<organism evidence="8 9">
    <name type="scientific">Litchfieldia salsa</name>
    <dbReference type="NCBI Taxonomy" id="930152"/>
    <lineage>
        <taxon>Bacteria</taxon>
        <taxon>Bacillati</taxon>
        <taxon>Bacillota</taxon>
        <taxon>Bacilli</taxon>
        <taxon>Bacillales</taxon>
        <taxon>Bacillaceae</taxon>
        <taxon>Litchfieldia</taxon>
    </lineage>
</organism>
<dbReference type="EMBL" id="FNJU01000020">
    <property type="protein sequence ID" value="SDP96049.1"/>
    <property type="molecule type" value="Genomic_DNA"/>
</dbReference>
<gene>
    <name evidence="8" type="ORF">SAMN05216565_12039</name>
</gene>
<dbReference type="SUPFAM" id="SSF53271">
    <property type="entry name" value="PRTase-like"/>
    <property type="match status" value="1"/>
</dbReference>
<comment type="subunit">
    <text evidence="1">Homodimer.</text>
</comment>
<feature type="domain" description="Bacterial purine repressor N-terminal" evidence="7">
    <location>
        <begin position="4"/>
        <end position="73"/>
    </location>
</feature>
<evidence type="ECO:0000256" key="1">
    <source>
        <dbReference type="ARBA" id="ARBA00011738"/>
    </source>
</evidence>
<keyword evidence="9" id="KW-1185">Reference proteome</keyword>
<dbReference type="InterPro" id="IPR015265">
    <property type="entry name" value="PuR_N"/>
</dbReference>
<dbReference type="SUPFAM" id="SSF46785">
    <property type="entry name" value="Winged helix' DNA-binding domain"/>
    <property type="match status" value="1"/>
</dbReference>
<dbReference type="Proteomes" id="UP000199159">
    <property type="component" value="Unassembled WGS sequence"/>
</dbReference>
<evidence type="ECO:0000256" key="3">
    <source>
        <dbReference type="ARBA" id="ARBA00023125"/>
    </source>
</evidence>
<dbReference type="Gene3D" id="1.10.10.10">
    <property type="entry name" value="Winged helix-like DNA-binding domain superfamily/Winged helix DNA-binding domain"/>
    <property type="match status" value="1"/>
</dbReference>
<keyword evidence="2" id="KW-0805">Transcription regulation</keyword>
<dbReference type="InterPro" id="IPR029057">
    <property type="entry name" value="PRTase-like"/>
</dbReference>
<dbReference type="InterPro" id="IPR010078">
    <property type="entry name" value="PurR_Bsub"/>
</dbReference>
<dbReference type="AlphaFoldDB" id="A0A1H0WZN3"/>
<dbReference type="GO" id="GO:0045892">
    <property type="term" value="P:negative regulation of DNA-templated transcription"/>
    <property type="evidence" value="ECO:0007669"/>
    <property type="project" value="InterPro"/>
</dbReference>
<keyword evidence="4" id="KW-0804">Transcription</keyword>
<feature type="domain" description="Phosphoribosyltransferase" evidence="6">
    <location>
        <begin position="107"/>
        <end position="264"/>
    </location>
</feature>